<dbReference type="GO" id="GO:0006310">
    <property type="term" value="P:DNA recombination"/>
    <property type="evidence" value="ECO:0007669"/>
    <property type="project" value="UniProtKB-KW"/>
</dbReference>
<reference evidence="3 4" key="1">
    <citation type="submission" date="2018-08" db="EMBL/GenBank/DDBJ databases">
        <title>A genome reference for cultivated species of the human gut microbiota.</title>
        <authorList>
            <person name="Zou Y."/>
            <person name="Xue W."/>
            <person name="Luo G."/>
        </authorList>
    </citation>
    <scope>NUCLEOTIDE SEQUENCE [LARGE SCALE GENOMIC DNA]</scope>
    <source>
        <strain evidence="3 4">AM42-38</strain>
    </source>
</reference>
<dbReference type="SUPFAM" id="SSF56349">
    <property type="entry name" value="DNA breaking-rejoining enzymes"/>
    <property type="match status" value="1"/>
</dbReference>
<evidence type="ECO:0000259" key="2">
    <source>
        <dbReference type="Pfam" id="PF00589"/>
    </source>
</evidence>
<dbReference type="Pfam" id="PF00589">
    <property type="entry name" value="Phage_integrase"/>
    <property type="match status" value="1"/>
</dbReference>
<keyword evidence="1" id="KW-0233">DNA recombination</keyword>
<dbReference type="InterPro" id="IPR013762">
    <property type="entry name" value="Integrase-like_cat_sf"/>
</dbReference>
<dbReference type="AlphaFoldDB" id="A0A413SYV0"/>
<dbReference type="InterPro" id="IPR011010">
    <property type="entry name" value="DNA_brk_join_enz"/>
</dbReference>
<comment type="caution">
    <text evidence="3">The sequence shown here is derived from an EMBL/GenBank/DDBJ whole genome shotgun (WGS) entry which is preliminary data.</text>
</comment>
<dbReference type="RefSeq" id="WP_118400568.1">
    <property type="nucleotide sequence ID" value="NZ_CABJGD010000019.1"/>
</dbReference>
<evidence type="ECO:0000313" key="4">
    <source>
        <dbReference type="Proteomes" id="UP000283855"/>
    </source>
</evidence>
<gene>
    <name evidence="3" type="ORF">DW921_09425</name>
</gene>
<sequence length="150" mass="17110">MQNTVDERKQNGDDFFLSLAVTYFRSGNCPANGLVTEQPQYSVAICFFTTWQNTETMLISNGLRFIFICSLSLALPCIFHQSRHTFAVTVCLENGLPIETLSKMLGHTNLRITQAYARITYRKVTEDMKVLKNKLKDWKPESGTMKSDDI</sequence>
<evidence type="ECO:0000313" key="3">
    <source>
        <dbReference type="EMBL" id="RHA74935.1"/>
    </source>
</evidence>
<dbReference type="Gene3D" id="1.10.443.10">
    <property type="entry name" value="Intergrase catalytic core"/>
    <property type="match status" value="1"/>
</dbReference>
<dbReference type="EMBL" id="QSFT01000019">
    <property type="protein sequence ID" value="RHA74935.1"/>
    <property type="molecule type" value="Genomic_DNA"/>
</dbReference>
<accession>A0A413SYV0</accession>
<name>A0A413SYV0_9BACT</name>
<dbReference type="GO" id="GO:0003677">
    <property type="term" value="F:DNA binding"/>
    <property type="evidence" value="ECO:0007669"/>
    <property type="project" value="InterPro"/>
</dbReference>
<protein>
    <submittedName>
        <fullName evidence="3">Recombinase</fullName>
    </submittedName>
</protein>
<dbReference type="GO" id="GO:0015074">
    <property type="term" value="P:DNA integration"/>
    <property type="evidence" value="ECO:0007669"/>
    <property type="project" value="InterPro"/>
</dbReference>
<evidence type="ECO:0000256" key="1">
    <source>
        <dbReference type="ARBA" id="ARBA00023172"/>
    </source>
</evidence>
<proteinExistence type="predicted"/>
<feature type="domain" description="Tyr recombinase" evidence="2">
    <location>
        <begin position="76"/>
        <end position="121"/>
    </location>
</feature>
<dbReference type="Proteomes" id="UP000283855">
    <property type="component" value="Unassembled WGS sequence"/>
</dbReference>
<dbReference type="InterPro" id="IPR002104">
    <property type="entry name" value="Integrase_catalytic"/>
</dbReference>
<organism evidence="3 4">
    <name type="scientific">Phocaeicola coprophilus</name>
    <dbReference type="NCBI Taxonomy" id="387090"/>
    <lineage>
        <taxon>Bacteria</taxon>
        <taxon>Pseudomonadati</taxon>
        <taxon>Bacteroidota</taxon>
        <taxon>Bacteroidia</taxon>
        <taxon>Bacteroidales</taxon>
        <taxon>Bacteroidaceae</taxon>
        <taxon>Phocaeicola</taxon>
    </lineage>
</organism>